<sequence length="120" mass="11987">MPALTMQTPVPSVVPDTVPGAAPPGPARLAAVARRAGAASRTHVSRAARVVAAQVTAGVARVAHRAGTARTARDDAGDVPGWVLVTLMTAGLVLAIWAVAGPALTDLFTTAISRVTSFGG</sequence>
<evidence type="ECO:0000313" key="4">
    <source>
        <dbReference type="Proteomes" id="UP000321484"/>
    </source>
</evidence>
<name>A0A511YW89_9CELL</name>
<reference evidence="3 4" key="1">
    <citation type="submission" date="2019-07" db="EMBL/GenBank/DDBJ databases">
        <title>Whole genome shotgun sequence of Actinotalea fermentans NBRC 105374.</title>
        <authorList>
            <person name="Hosoyama A."/>
            <person name="Uohara A."/>
            <person name="Ohji S."/>
            <person name="Ichikawa N."/>
        </authorList>
    </citation>
    <scope>NUCLEOTIDE SEQUENCE [LARGE SCALE GENOMIC DNA]</scope>
    <source>
        <strain evidence="3 4">NBRC 105374</strain>
    </source>
</reference>
<evidence type="ECO:0000313" key="3">
    <source>
        <dbReference type="EMBL" id="GEN79471.1"/>
    </source>
</evidence>
<dbReference type="EMBL" id="BJYK01000001">
    <property type="protein sequence ID" value="GEN79471.1"/>
    <property type="molecule type" value="Genomic_DNA"/>
</dbReference>
<keyword evidence="2" id="KW-1133">Transmembrane helix</keyword>
<dbReference type="AlphaFoldDB" id="A0A511YW89"/>
<protein>
    <submittedName>
        <fullName evidence="3">Uncharacterized protein</fullName>
    </submittedName>
</protein>
<feature type="transmembrane region" description="Helical" evidence="2">
    <location>
        <begin position="79"/>
        <end position="100"/>
    </location>
</feature>
<feature type="compositionally biased region" description="Low complexity" evidence="1">
    <location>
        <begin position="8"/>
        <end position="20"/>
    </location>
</feature>
<accession>A0A511YW89</accession>
<dbReference type="Proteomes" id="UP000321484">
    <property type="component" value="Unassembled WGS sequence"/>
</dbReference>
<evidence type="ECO:0000256" key="1">
    <source>
        <dbReference type="SAM" id="MobiDB-lite"/>
    </source>
</evidence>
<keyword evidence="4" id="KW-1185">Reference proteome</keyword>
<comment type="caution">
    <text evidence="3">The sequence shown here is derived from an EMBL/GenBank/DDBJ whole genome shotgun (WGS) entry which is preliminary data.</text>
</comment>
<keyword evidence="2" id="KW-0812">Transmembrane</keyword>
<organism evidence="3 4">
    <name type="scientific">Actinotalea fermentans</name>
    <dbReference type="NCBI Taxonomy" id="43671"/>
    <lineage>
        <taxon>Bacteria</taxon>
        <taxon>Bacillati</taxon>
        <taxon>Actinomycetota</taxon>
        <taxon>Actinomycetes</taxon>
        <taxon>Micrococcales</taxon>
        <taxon>Cellulomonadaceae</taxon>
        <taxon>Actinotalea</taxon>
    </lineage>
</organism>
<evidence type="ECO:0000256" key="2">
    <source>
        <dbReference type="SAM" id="Phobius"/>
    </source>
</evidence>
<keyword evidence="2" id="KW-0472">Membrane</keyword>
<feature type="region of interest" description="Disordered" evidence="1">
    <location>
        <begin position="1"/>
        <end position="21"/>
    </location>
</feature>
<dbReference type="OrthoDB" id="5196884at2"/>
<proteinExistence type="predicted"/>
<gene>
    <name evidence="3" type="ORF">AFE02nite_12050</name>
</gene>